<keyword evidence="1" id="KW-1133">Transmembrane helix</keyword>
<dbReference type="PROSITE" id="PS50106">
    <property type="entry name" value="PDZ"/>
    <property type="match status" value="1"/>
</dbReference>
<dbReference type="OrthoDB" id="2195098at2"/>
<evidence type="ECO:0000256" key="1">
    <source>
        <dbReference type="SAM" id="Phobius"/>
    </source>
</evidence>
<protein>
    <recommendedName>
        <fullName evidence="2">PDZ domain-containing protein</fullName>
    </recommendedName>
</protein>
<feature type="transmembrane region" description="Helical" evidence="1">
    <location>
        <begin position="138"/>
        <end position="157"/>
    </location>
</feature>
<dbReference type="RefSeq" id="WP_068680759.1">
    <property type="nucleotide sequence ID" value="NZ_LYPA01000038.1"/>
</dbReference>
<feature type="transmembrane region" description="Helical" evidence="1">
    <location>
        <begin position="105"/>
        <end position="126"/>
    </location>
</feature>
<evidence type="ECO:0000259" key="2">
    <source>
        <dbReference type="PROSITE" id="PS50106"/>
    </source>
</evidence>
<evidence type="ECO:0000313" key="4">
    <source>
        <dbReference type="Proteomes" id="UP000092024"/>
    </source>
</evidence>
<dbReference type="SMART" id="SM00228">
    <property type="entry name" value="PDZ"/>
    <property type="match status" value="1"/>
</dbReference>
<dbReference type="SUPFAM" id="SSF50156">
    <property type="entry name" value="PDZ domain-like"/>
    <property type="match status" value="1"/>
</dbReference>
<dbReference type="Pfam" id="PF13180">
    <property type="entry name" value="PDZ_2"/>
    <property type="match status" value="1"/>
</dbReference>
<dbReference type="EMBL" id="LYPA01000038">
    <property type="protein sequence ID" value="OBR67384.1"/>
    <property type="molecule type" value="Genomic_DNA"/>
</dbReference>
<proteinExistence type="predicted"/>
<dbReference type="Pfam" id="PF05362">
    <property type="entry name" value="Lon_C"/>
    <property type="match status" value="1"/>
</dbReference>
<comment type="caution">
    <text evidence="3">The sequence shown here is derived from an EMBL/GenBank/DDBJ whole genome shotgun (WGS) entry which is preliminary data.</text>
</comment>
<gene>
    <name evidence="3" type="ORF">A7K91_19420</name>
</gene>
<dbReference type="Proteomes" id="UP000092024">
    <property type="component" value="Unassembled WGS sequence"/>
</dbReference>
<dbReference type="InterPro" id="IPR020568">
    <property type="entry name" value="Ribosomal_Su5_D2-typ_SF"/>
</dbReference>
<keyword evidence="1" id="KW-0812">Transmembrane</keyword>
<feature type="transmembrane region" description="Helical" evidence="1">
    <location>
        <begin position="79"/>
        <end position="99"/>
    </location>
</feature>
<dbReference type="GO" id="GO:0004252">
    <property type="term" value="F:serine-type endopeptidase activity"/>
    <property type="evidence" value="ECO:0007669"/>
    <property type="project" value="InterPro"/>
</dbReference>
<keyword evidence="4" id="KW-1185">Reference proteome</keyword>
<dbReference type="InterPro" id="IPR014721">
    <property type="entry name" value="Ribsml_uS5_D2-typ_fold_subgr"/>
</dbReference>
<evidence type="ECO:0000313" key="3">
    <source>
        <dbReference type="EMBL" id="OBR67384.1"/>
    </source>
</evidence>
<feature type="domain" description="PDZ" evidence="2">
    <location>
        <begin position="240"/>
        <end position="314"/>
    </location>
</feature>
<feature type="transmembrane region" description="Helical" evidence="1">
    <location>
        <begin position="12"/>
        <end position="32"/>
    </location>
</feature>
<dbReference type="GO" id="GO:0004176">
    <property type="term" value="F:ATP-dependent peptidase activity"/>
    <property type="evidence" value="ECO:0007669"/>
    <property type="project" value="InterPro"/>
</dbReference>
<dbReference type="AlphaFoldDB" id="A0A1A5YP51"/>
<dbReference type="Gene3D" id="2.30.42.10">
    <property type="match status" value="1"/>
</dbReference>
<name>A0A1A5YP51_9BACL</name>
<feature type="transmembrane region" description="Helical" evidence="1">
    <location>
        <begin position="47"/>
        <end position="67"/>
    </location>
</feature>
<organism evidence="3 4">
    <name type="scientific">Paenibacillus oryzae</name>
    <dbReference type="NCBI Taxonomy" id="1844972"/>
    <lineage>
        <taxon>Bacteria</taxon>
        <taxon>Bacillati</taxon>
        <taxon>Bacillota</taxon>
        <taxon>Bacilli</taxon>
        <taxon>Bacillales</taxon>
        <taxon>Paenibacillaceae</taxon>
        <taxon>Paenibacillus</taxon>
    </lineage>
</organism>
<dbReference type="InterPro" id="IPR001478">
    <property type="entry name" value="PDZ"/>
</dbReference>
<dbReference type="SUPFAM" id="SSF54211">
    <property type="entry name" value="Ribosomal protein S5 domain 2-like"/>
    <property type="match status" value="1"/>
</dbReference>
<keyword evidence="1" id="KW-0472">Membrane</keyword>
<sequence length="459" mass="48985">MFLRTHTVGQAYYYAGALLFVIALIGAELIWLPAPIVGSGGFEWIDIINWLQYSVAAVPLLWVAGAIKRLRHGGGGTMLHLIRWGVAVSGLLAAAAIALGLQEMLAWLIGSIAAAALLLFADLLIMEYISRRTLPWQSGIILAVFAALLALTLWPTGKMVTYPAMTLNLNRYAHMDGGESGGWIDGVLVFDRPAVLADSLYGRLFPQYVFQPKPQNQPPLTQIYAEAVEMKNDANEIASAIALQKVGLGKGVLYDGVLVAGIVNGSPAQGVLEAGDIIDSMNGAPLTKVEDLLEYMNTKVEPGDQVTAEVRRNNAVLKLDVKTKAAEDDATRAVMGVSVQNKVKLDNPRKVYFTKYTAHAGGPSHGAMLTLAFIDQLTPGGVTNGHHVAGTGTIEMDGSIGMVGGIPQKAYAVSRTEADVFFVPAEAAEAAAKAAPTLNVVAVSHIDEVLDWLNKHKRP</sequence>
<dbReference type="InterPro" id="IPR036034">
    <property type="entry name" value="PDZ_sf"/>
</dbReference>
<dbReference type="InterPro" id="IPR008269">
    <property type="entry name" value="Lon_proteolytic"/>
</dbReference>
<reference evidence="3 4" key="1">
    <citation type="submission" date="2016-05" db="EMBL/GenBank/DDBJ databases">
        <title>Paenibacillus oryzae. sp. nov., isolated from the rice root.</title>
        <authorList>
            <person name="Zhang J."/>
            <person name="Zhang X."/>
        </authorList>
    </citation>
    <scope>NUCLEOTIDE SEQUENCE [LARGE SCALE GENOMIC DNA]</scope>
    <source>
        <strain evidence="3 4">1DrF-4</strain>
    </source>
</reference>
<dbReference type="STRING" id="1844972.A7K91_19420"/>
<accession>A0A1A5YP51</accession>
<dbReference type="Gene3D" id="3.30.230.10">
    <property type="match status" value="1"/>
</dbReference>
<dbReference type="GO" id="GO:0006508">
    <property type="term" value="P:proteolysis"/>
    <property type="evidence" value="ECO:0007669"/>
    <property type="project" value="InterPro"/>
</dbReference>